<sequence length="133" mass="15222">MHINGQKLALACSKRIDLVWFPFNHVLGEFFTSKCEENSNPIVPFCVQPLLAFCYPMANRKVEEGGDGGQNLPPLPPSKIHEWITTMPLKLIYPSKFNNNRTRSTRLLLRFLSRGNLGMQLKVQIWPTSPRNL</sequence>
<dbReference type="AlphaFoldDB" id="A0AAV4WGS2"/>
<accession>A0AAV4WGS2</accession>
<gene>
    <name evidence="1" type="ORF">CDAR_43671</name>
</gene>
<proteinExistence type="predicted"/>
<keyword evidence="2" id="KW-1185">Reference proteome</keyword>
<organism evidence="1 2">
    <name type="scientific">Caerostris darwini</name>
    <dbReference type="NCBI Taxonomy" id="1538125"/>
    <lineage>
        <taxon>Eukaryota</taxon>
        <taxon>Metazoa</taxon>
        <taxon>Ecdysozoa</taxon>
        <taxon>Arthropoda</taxon>
        <taxon>Chelicerata</taxon>
        <taxon>Arachnida</taxon>
        <taxon>Araneae</taxon>
        <taxon>Araneomorphae</taxon>
        <taxon>Entelegynae</taxon>
        <taxon>Araneoidea</taxon>
        <taxon>Araneidae</taxon>
        <taxon>Caerostris</taxon>
    </lineage>
</organism>
<name>A0AAV4WGS2_9ARAC</name>
<protein>
    <submittedName>
        <fullName evidence="1">Uncharacterized protein</fullName>
    </submittedName>
</protein>
<dbReference type="Proteomes" id="UP001054837">
    <property type="component" value="Unassembled WGS sequence"/>
</dbReference>
<comment type="caution">
    <text evidence="1">The sequence shown here is derived from an EMBL/GenBank/DDBJ whole genome shotgun (WGS) entry which is preliminary data.</text>
</comment>
<evidence type="ECO:0000313" key="2">
    <source>
        <dbReference type="Proteomes" id="UP001054837"/>
    </source>
</evidence>
<evidence type="ECO:0000313" key="1">
    <source>
        <dbReference type="EMBL" id="GIY81952.1"/>
    </source>
</evidence>
<dbReference type="EMBL" id="BPLQ01014670">
    <property type="protein sequence ID" value="GIY81952.1"/>
    <property type="molecule type" value="Genomic_DNA"/>
</dbReference>
<reference evidence="1 2" key="1">
    <citation type="submission" date="2021-06" db="EMBL/GenBank/DDBJ databases">
        <title>Caerostris darwini draft genome.</title>
        <authorList>
            <person name="Kono N."/>
            <person name="Arakawa K."/>
        </authorList>
    </citation>
    <scope>NUCLEOTIDE SEQUENCE [LARGE SCALE GENOMIC DNA]</scope>
</reference>